<accession>A0A2J0KSW5</accession>
<evidence type="ECO:0000259" key="4">
    <source>
        <dbReference type="Pfam" id="PF00361"/>
    </source>
</evidence>
<dbReference type="InterPro" id="IPR050616">
    <property type="entry name" value="CPA3_Na-H_Antiporter_A"/>
</dbReference>
<name>A0A2J0KSW5_9BACT</name>
<feature type="transmembrane region" description="Helical" evidence="3">
    <location>
        <begin position="133"/>
        <end position="152"/>
    </location>
</feature>
<feature type="domain" description="NADH:quinone oxidoreductase/Mrp antiporter transmembrane" evidence="4">
    <location>
        <begin position="128"/>
        <end position="416"/>
    </location>
</feature>
<feature type="transmembrane region" description="Helical" evidence="3">
    <location>
        <begin position="34"/>
        <end position="54"/>
    </location>
</feature>
<evidence type="ECO:0000256" key="3">
    <source>
        <dbReference type="SAM" id="Phobius"/>
    </source>
</evidence>
<feature type="transmembrane region" description="Helical" evidence="3">
    <location>
        <begin position="6"/>
        <end position="27"/>
    </location>
</feature>
<comment type="caution">
    <text evidence="5">The sequence shown here is derived from an EMBL/GenBank/DDBJ whole genome shotgun (WGS) entry which is preliminary data.</text>
</comment>
<feature type="transmembrane region" description="Helical" evidence="3">
    <location>
        <begin position="401"/>
        <end position="421"/>
    </location>
</feature>
<evidence type="ECO:0000256" key="2">
    <source>
        <dbReference type="RuleBase" id="RU000320"/>
    </source>
</evidence>
<feature type="transmembrane region" description="Helical" evidence="3">
    <location>
        <begin position="357"/>
        <end position="381"/>
    </location>
</feature>
<feature type="transmembrane region" description="Helical" evidence="3">
    <location>
        <begin position="164"/>
        <end position="183"/>
    </location>
</feature>
<reference evidence="5 6" key="1">
    <citation type="submission" date="2017-09" db="EMBL/GenBank/DDBJ databases">
        <title>Depth-based differentiation of microbial function through sediment-hosted aquifers and enrichment of novel symbionts in the deep terrestrial subsurface.</title>
        <authorList>
            <person name="Probst A.J."/>
            <person name="Ladd B."/>
            <person name="Jarett J.K."/>
            <person name="Geller-Mcgrath D.E."/>
            <person name="Sieber C.M."/>
            <person name="Emerson J.B."/>
            <person name="Anantharaman K."/>
            <person name="Thomas B.C."/>
            <person name="Malmstrom R."/>
            <person name="Stieglmeier M."/>
            <person name="Klingl A."/>
            <person name="Woyke T."/>
            <person name="Ryan C.M."/>
            <person name="Banfield J.F."/>
        </authorList>
    </citation>
    <scope>NUCLEOTIDE SEQUENCE [LARGE SCALE GENOMIC DNA]</scope>
    <source>
        <strain evidence="5">CG07_land_8_20_14_0_80_42_15</strain>
    </source>
</reference>
<evidence type="ECO:0000313" key="6">
    <source>
        <dbReference type="Proteomes" id="UP000230052"/>
    </source>
</evidence>
<feature type="transmembrane region" description="Helical" evidence="3">
    <location>
        <begin position="321"/>
        <end position="345"/>
    </location>
</feature>
<feature type="transmembrane region" description="Helical" evidence="3">
    <location>
        <begin position="206"/>
        <end position="228"/>
    </location>
</feature>
<protein>
    <submittedName>
        <fullName evidence="5">Peroxiredoxin family protein</fullName>
    </submittedName>
</protein>
<dbReference type="AlphaFoldDB" id="A0A2J0KSW5"/>
<keyword evidence="3" id="KW-1133">Transmembrane helix</keyword>
<feature type="transmembrane region" description="Helical" evidence="3">
    <location>
        <begin position="74"/>
        <end position="99"/>
    </location>
</feature>
<evidence type="ECO:0000313" key="5">
    <source>
        <dbReference type="EMBL" id="PIU41485.1"/>
    </source>
</evidence>
<feature type="transmembrane region" description="Helical" evidence="3">
    <location>
        <begin position="267"/>
        <end position="290"/>
    </location>
</feature>
<proteinExistence type="predicted"/>
<feature type="transmembrane region" description="Helical" evidence="3">
    <location>
        <begin position="240"/>
        <end position="261"/>
    </location>
</feature>
<gene>
    <name evidence="5" type="ORF">COS99_05105</name>
</gene>
<dbReference type="Proteomes" id="UP000230052">
    <property type="component" value="Unassembled WGS sequence"/>
</dbReference>
<keyword evidence="3" id="KW-0472">Membrane</keyword>
<dbReference type="PRINTS" id="PR01434">
    <property type="entry name" value="NADHDHGNASE5"/>
</dbReference>
<evidence type="ECO:0000256" key="1">
    <source>
        <dbReference type="ARBA" id="ARBA00004127"/>
    </source>
</evidence>
<comment type="subcellular location">
    <subcellularLocation>
        <location evidence="1">Endomembrane system</location>
        <topology evidence="1">Multi-pass membrane protein</topology>
    </subcellularLocation>
    <subcellularLocation>
        <location evidence="2">Membrane</location>
        <topology evidence="2">Multi-pass membrane protein</topology>
    </subcellularLocation>
</comment>
<feature type="transmembrane region" description="Helical" evidence="3">
    <location>
        <begin position="111"/>
        <end position="127"/>
    </location>
</feature>
<dbReference type="InterPro" id="IPR001750">
    <property type="entry name" value="ND/Mrp_TM"/>
</dbReference>
<dbReference type="EMBL" id="PEWV01000053">
    <property type="protein sequence ID" value="PIU41485.1"/>
    <property type="molecule type" value="Genomic_DNA"/>
</dbReference>
<organism evidence="5 6">
    <name type="scientific">Candidatus Aquitaenariimonas noxiae</name>
    <dbReference type="NCBI Taxonomy" id="1974741"/>
    <lineage>
        <taxon>Bacteria</taxon>
        <taxon>Pseudomonadati</taxon>
        <taxon>Candidatus Omnitrophota</taxon>
        <taxon>Candidatus Aquitaenariimonas</taxon>
    </lineage>
</organism>
<sequence length="479" mass="51844">MKNETLLLLTVSVPVVGAFIVPIVGRVSEKLRNLLALAFVSTSFICSLCLIPSALSGKVTSIAIAFPLGFNFVLTADCLAVFMAAVSSFISSVIVLYSFDYISHYPNRDEYYLMVVLFLGSMMGLVFSGNLIFLYIFWELTAIVSWRLIGFFREKHHVLMADKAFLVTVFGALAMLVGFLFIYQKTGSFDLLVIKENFKGVPVPDIAVLLILVGILSKSATLPFHTWLPDAGIAPSPVTALLHAAVLVKIGVYVFARLFISTFSLDAAWHVLIPIIAATSALVSAGAALVETDMKRVIAYSTVSQIAFIFLGFSVNAEIGIVGSLLYILMHGLAKGGLFLCAGIVEQNTKERDITKMGGLIATMPLTAVSFLACVFSVMGVPPFGGFFSKYMVFSGAVTSGQVGIAVTFLFGAVLTILYLLRLFNHIFLGESHGKIAKEESVLMVSSVMIFALVSLACGIYIKYPFLFAQFATKQMLGM</sequence>
<dbReference type="PANTHER" id="PTHR43373">
    <property type="entry name" value="NA(+)/H(+) ANTIPORTER SUBUNIT"/>
    <property type="match status" value="1"/>
</dbReference>
<keyword evidence="2 3" id="KW-0812">Transmembrane</keyword>
<feature type="transmembrane region" description="Helical" evidence="3">
    <location>
        <begin position="442"/>
        <end position="462"/>
    </location>
</feature>
<dbReference type="GO" id="GO:0012505">
    <property type="term" value="C:endomembrane system"/>
    <property type="evidence" value="ECO:0007669"/>
    <property type="project" value="UniProtKB-SubCell"/>
</dbReference>
<dbReference type="Pfam" id="PF00361">
    <property type="entry name" value="Proton_antipo_M"/>
    <property type="match status" value="1"/>
</dbReference>
<dbReference type="GO" id="GO:0016020">
    <property type="term" value="C:membrane"/>
    <property type="evidence" value="ECO:0007669"/>
    <property type="project" value="UniProtKB-SubCell"/>
</dbReference>
<feature type="transmembrane region" description="Helical" evidence="3">
    <location>
        <begin position="297"/>
        <end position="315"/>
    </location>
</feature>
<dbReference type="PANTHER" id="PTHR43373:SF1">
    <property type="entry name" value="NA(+)_H(+) ANTIPORTER SUBUNIT A"/>
    <property type="match status" value="1"/>
</dbReference>